<dbReference type="InterPro" id="IPR036365">
    <property type="entry name" value="PGBD-like_sf"/>
</dbReference>
<dbReference type="Pfam" id="PF01471">
    <property type="entry name" value="PG_binding_1"/>
    <property type="match status" value="1"/>
</dbReference>
<keyword evidence="5 7" id="KW-0573">Peptidoglycan synthesis</keyword>
<dbReference type="PROSITE" id="PS52029">
    <property type="entry name" value="LD_TPASE"/>
    <property type="match status" value="1"/>
</dbReference>
<dbReference type="InterPro" id="IPR045380">
    <property type="entry name" value="LD_TPept_scaffold_dom"/>
</dbReference>
<dbReference type="CDD" id="cd16913">
    <property type="entry name" value="YkuD_like"/>
    <property type="match status" value="1"/>
</dbReference>
<dbReference type="PROSITE" id="PS51257">
    <property type="entry name" value="PROKAR_LIPOPROTEIN"/>
    <property type="match status" value="1"/>
</dbReference>
<dbReference type="InterPro" id="IPR002477">
    <property type="entry name" value="Peptidoglycan-bd-like"/>
</dbReference>
<dbReference type="PANTHER" id="PTHR41533">
    <property type="entry name" value="L,D-TRANSPEPTIDASE HI_1667-RELATED"/>
    <property type="match status" value="1"/>
</dbReference>
<keyword evidence="6 7" id="KW-0961">Cell wall biogenesis/degradation</keyword>
<dbReference type="InterPro" id="IPR036366">
    <property type="entry name" value="PGBDSf"/>
</dbReference>
<keyword evidence="4 7" id="KW-0133">Cell shape</keyword>
<dbReference type="PANTHER" id="PTHR41533:SF2">
    <property type="entry name" value="BLR7131 PROTEIN"/>
    <property type="match status" value="1"/>
</dbReference>
<dbReference type="Proteomes" id="UP001168528">
    <property type="component" value="Unassembled WGS sequence"/>
</dbReference>
<dbReference type="SUPFAM" id="SSF141523">
    <property type="entry name" value="L,D-transpeptidase catalytic domain-like"/>
    <property type="match status" value="1"/>
</dbReference>
<comment type="similarity">
    <text evidence="2">Belongs to the YkuD family.</text>
</comment>
<accession>A0ABT8R4N1</accession>
<feature type="domain" description="L,D-TPase catalytic" evidence="8">
    <location>
        <begin position="320"/>
        <end position="499"/>
    </location>
</feature>
<dbReference type="SUPFAM" id="SSF47090">
    <property type="entry name" value="PGBD-like"/>
    <property type="match status" value="1"/>
</dbReference>
<evidence type="ECO:0000256" key="1">
    <source>
        <dbReference type="ARBA" id="ARBA00004752"/>
    </source>
</evidence>
<dbReference type="Gene3D" id="1.10.101.10">
    <property type="entry name" value="PGBD-like superfamily/PGBD"/>
    <property type="match status" value="1"/>
</dbReference>
<evidence type="ECO:0000259" key="8">
    <source>
        <dbReference type="PROSITE" id="PS52029"/>
    </source>
</evidence>
<dbReference type="InterPro" id="IPR038063">
    <property type="entry name" value="Transpep_catalytic_dom"/>
</dbReference>
<dbReference type="InterPro" id="IPR052905">
    <property type="entry name" value="LD-transpeptidase_YkuD-like"/>
</dbReference>
<dbReference type="RefSeq" id="WP_302037054.1">
    <property type="nucleotide sequence ID" value="NZ_JAUKPO010000003.1"/>
</dbReference>
<protein>
    <submittedName>
        <fullName evidence="9">L,D-transpeptidase family protein</fullName>
    </submittedName>
</protein>
<evidence type="ECO:0000256" key="3">
    <source>
        <dbReference type="ARBA" id="ARBA00022679"/>
    </source>
</evidence>
<gene>
    <name evidence="9" type="ORF">Q0590_08345</name>
</gene>
<dbReference type="Gene3D" id="2.40.440.10">
    <property type="entry name" value="L,D-transpeptidase catalytic domain-like"/>
    <property type="match status" value="1"/>
</dbReference>
<evidence type="ECO:0000313" key="9">
    <source>
        <dbReference type="EMBL" id="MDO1446258.1"/>
    </source>
</evidence>
<feature type="active site" description="Proton donor/acceptor" evidence="7">
    <location>
        <position position="456"/>
    </location>
</feature>
<evidence type="ECO:0000256" key="6">
    <source>
        <dbReference type="ARBA" id="ARBA00023316"/>
    </source>
</evidence>
<evidence type="ECO:0000256" key="5">
    <source>
        <dbReference type="ARBA" id="ARBA00022984"/>
    </source>
</evidence>
<comment type="pathway">
    <text evidence="1 7">Cell wall biogenesis; peptidoglycan biosynthesis.</text>
</comment>
<evidence type="ECO:0000256" key="4">
    <source>
        <dbReference type="ARBA" id="ARBA00022960"/>
    </source>
</evidence>
<keyword evidence="10" id="KW-1185">Reference proteome</keyword>
<reference evidence="9" key="1">
    <citation type="submission" date="2023-07" db="EMBL/GenBank/DDBJ databases">
        <title>The genome sequence of Rhodocytophaga aerolata KACC 12507.</title>
        <authorList>
            <person name="Zhang X."/>
        </authorList>
    </citation>
    <scope>NUCLEOTIDE SEQUENCE</scope>
    <source>
        <strain evidence="9">KACC 12507</strain>
    </source>
</reference>
<feature type="active site" description="Nucleophile" evidence="7">
    <location>
        <position position="475"/>
    </location>
</feature>
<dbReference type="EMBL" id="JAUKPO010000003">
    <property type="protein sequence ID" value="MDO1446258.1"/>
    <property type="molecule type" value="Genomic_DNA"/>
</dbReference>
<dbReference type="Pfam" id="PF03734">
    <property type="entry name" value="YkuD"/>
    <property type="match status" value="1"/>
</dbReference>
<sequence>MFKKNIFFLLCILVGVACNRSEEDNTKELEKEMKQQMASFKAAEYFKDKSIRQYVKKDFDNFYKNRKYQLAWLTSSELQPQADSLIKAITQAYEEGLEPSNYKLEEISQLKNQLFVENADKTVKNDSTLYKQLVQLDFMMTASYMTYGAHLLSGRIDPYQLDTLWLVHPRKKDLAIHLEEALTNKRIRQSLNELSPAIAQYNQLKSQLARHREVIKLGGWPLLTNERSAEKTMSDETATIVRKRLAMSGELDSTKVENSAKNNQLEEAIRSFQERHGIQPDGKLTRETIKWLNKPVNEVVQMIELNMERIRWLPDSIGDTYILVNTPEYRLKAIDKGKKELVMNVIVGQEYTSTPVFTDTLEYIVFAPDWTVPPTIAKKEMLPILQKNPDYLMEHNMSVYETWDVKDTTALDPHEVDWVQFTPETFNYRIVQNPGPENSLGSVKFMMPNDLFIYLHDTPADHLFKKKKRNLSHGCIRLEKPAELAKYLLKWDEEKVEEYMKKEKPENVKLPKKMPVQIVYRTAWVDEEGILNFREDIYGHDKVQLRAITRKENQLSKL</sequence>
<organism evidence="9 10">
    <name type="scientific">Rhodocytophaga aerolata</name>
    <dbReference type="NCBI Taxonomy" id="455078"/>
    <lineage>
        <taxon>Bacteria</taxon>
        <taxon>Pseudomonadati</taxon>
        <taxon>Bacteroidota</taxon>
        <taxon>Cytophagia</taxon>
        <taxon>Cytophagales</taxon>
        <taxon>Rhodocytophagaceae</taxon>
        <taxon>Rhodocytophaga</taxon>
    </lineage>
</organism>
<keyword evidence="3" id="KW-0808">Transferase</keyword>
<proteinExistence type="inferred from homology"/>
<dbReference type="InterPro" id="IPR005490">
    <property type="entry name" value="LD_TPept_cat_dom"/>
</dbReference>
<name>A0ABT8R4N1_9BACT</name>
<comment type="caution">
    <text evidence="9">The sequence shown here is derived from an EMBL/GenBank/DDBJ whole genome shotgun (WGS) entry which is preliminary data.</text>
</comment>
<evidence type="ECO:0000313" key="10">
    <source>
        <dbReference type="Proteomes" id="UP001168528"/>
    </source>
</evidence>
<evidence type="ECO:0000256" key="7">
    <source>
        <dbReference type="PROSITE-ProRule" id="PRU01373"/>
    </source>
</evidence>
<dbReference type="Pfam" id="PF20142">
    <property type="entry name" value="Scaffold"/>
    <property type="match status" value="1"/>
</dbReference>
<evidence type="ECO:0000256" key="2">
    <source>
        <dbReference type="ARBA" id="ARBA00005992"/>
    </source>
</evidence>